<dbReference type="Proteomes" id="UP000408523">
    <property type="component" value="Unassembled WGS sequence"/>
</dbReference>
<evidence type="ECO:0000256" key="2">
    <source>
        <dbReference type="ARBA" id="ARBA00007145"/>
    </source>
</evidence>
<reference evidence="12 16" key="1">
    <citation type="submission" date="2015-09" db="EMBL/GenBank/DDBJ databases">
        <authorList>
            <consortium name="Pathogen Informatics"/>
        </authorList>
    </citation>
    <scope>NUCLEOTIDE SEQUENCE [LARGE SCALE GENOMIC DNA]</scope>
    <source>
        <strain evidence="12 16">2789STDY5834842</strain>
    </source>
</reference>
<reference evidence="14 18" key="4">
    <citation type="journal article" date="2019" name="Nat. Commun.">
        <title>Gram positive-like bacteriocins with broad spectrum anti-Bacteroidales activity encoded on mobile elements of the human gut microbiota.</title>
        <authorList>
            <person name="Bechon N."/>
            <person name="Coyne M.J.Jr."/>
            <person name="Laclare-Mceneany V."/>
            <person name="Chatzidaki-Livanis M."/>
            <person name="Ghigo J.-M."/>
            <person name="Comstock L.E."/>
        </authorList>
    </citation>
    <scope>NUCLEOTIDE SEQUENCE [LARGE SCALE GENOMIC DNA]</scope>
    <source>
        <strain evidence="14 18">CL01T12C17</strain>
    </source>
</reference>
<dbReference type="AlphaFoldDB" id="A0A0P0M2V7"/>
<proteinExistence type="inferred from homology"/>
<feature type="active site" description="For glutaminase activity" evidence="7">
    <location>
        <position position="128"/>
    </location>
</feature>
<dbReference type="EC" id="6.3.5.1" evidence="7 8"/>
<dbReference type="InterPro" id="IPR014729">
    <property type="entry name" value="Rossmann-like_a/b/a_fold"/>
</dbReference>
<comment type="catalytic activity">
    <reaction evidence="7 8">
        <text>deamido-NAD(+) + L-glutamine + ATP + H2O = L-glutamate + AMP + diphosphate + NAD(+) + H(+)</text>
        <dbReference type="Rhea" id="RHEA:24384"/>
        <dbReference type="ChEBI" id="CHEBI:15377"/>
        <dbReference type="ChEBI" id="CHEBI:15378"/>
        <dbReference type="ChEBI" id="CHEBI:29985"/>
        <dbReference type="ChEBI" id="CHEBI:30616"/>
        <dbReference type="ChEBI" id="CHEBI:33019"/>
        <dbReference type="ChEBI" id="CHEBI:57540"/>
        <dbReference type="ChEBI" id="CHEBI:58359"/>
        <dbReference type="ChEBI" id="CHEBI:58437"/>
        <dbReference type="ChEBI" id="CHEBI:456215"/>
        <dbReference type="EC" id="6.3.5.1"/>
    </reaction>
</comment>
<evidence type="ECO:0000256" key="6">
    <source>
        <dbReference type="ARBA" id="ARBA00023027"/>
    </source>
</evidence>
<feature type="binding site" evidence="7">
    <location>
        <position position="453"/>
    </location>
    <ligand>
        <name>deamido-NAD(+)</name>
        <dbReference type="ChEBI" id="CHEBI:58437"/>
        <note>ligand shared between two neighboring subunits</note>
    </ligand>
</feature>
<dbReference type="EMBL" id="RWHZ01000019">
    <property type="protein sequence ID" value="TSE48979.1"/>
    <property type="molecule type" value="Genomic_DNA"/>
</dbReference>
<dbReference type="InterPro" id="IPR003694">
    <property type="entry name" value="NAD_synthase"/>
</dbReference>
<dbReference type="InterPro" id="IPR041856">
    <property type="entry name" value="NAD+_synth_C"/>
</dbReference>
<evidence type="ECO:0000313" key="13">
    <source>
        <dbReference type="EMBL" id="QEW37625.1"/>
    </source>
</evidence>
<dbReference type="EMBL" id="CP043529">
    <property type="protein sequence ID" value="QEW37625.1"/>
    <property type="molecule type" value="Genomic_DNA"/>
</dbReference>
<evidence type="ECO:0000313" key="16">
    <source>
        <dbReference type="Proteomes" id="UP000095333"/>
    </source>
</evidence>
<evidence type="ECO:0000313" key="11">
    <source>
        <dbReference type="EMBL" id="ALK84596.1"/>
    </source>
</evidence>
<reference evidence="13 17" key="5">
    <citation type="submission" date="2019-09" db="EMBL/GenBank/DDBJ databases">
        <title>Commensal-derived Metabolites Govern Vibrio cholerae Pathogenesis in Host.</title>
        <authorList>
            <person name="Yoon S.S."/>
            <person name="Yoon M.Y."/>
        </authorList>
    </citation>
    <scope>NUCLEOTIDE SEQUENCE [LARGE SCALE GENOMIC DNA]</scope>
    <source>
        <strain evidence="13 17">VIC01</strain>
    </source>
</reference>
<feature type="active site" description="Nucleophile; for glutaminase activity" evidence="7">
    <location>
        <position position="181"/>
    </location>
</feature>
<dbReference type="SUPFAM" id="SSF52402">
    <property type="entry name" value="Adenine nucleotide alpha hydrolases-like"/>
    <property type="match status" value="1"/>
</dbReference>
<dbReference type="InterPro" id="IPR036526">
    <property type="entry name" value="C-N_Hydrolase_sf"/>
</dbReference>
<reference evidence="15" key="2">
    <citation type="submission" date="2015-10" db="EMBL/GenBank/DDBJ databases">
        <title>Extensive mobilome-driven genome diversification in gut-associated Bacteroides vulgatus mpk.</title>
        <authorList>
            <person name="Beier S."/>
            <person name="Lange A."/>
            <person name="Huson D.H."/>
            <person name="Frick J.-S."/>
            <person name="Autenrieth I.B."/>
        </authorList>
    </citation>
    <scope>NUCLEOTIDE SEQUENCE [LARGE SCALE GENOMIC DNA]</scope>
    <source>
        <strain evidence="15">mpk</strain>
    </source>
</reference>
<evidence type="ECO:0000256" key="1">
    <source>
        <dbReference type="ARBA" id="ARBA00005188"/>
    </source>
</evidence>
<feature type="binding site" evidence="7">
    <location>
        <position position="615"/>
    </location>
    <ligand>
        <name>deamido-NAD(+)</name>
        <dbReference type="ChEBI" id="CHEBI:58437"/>
        <note>ligand shared between two neighboring subunits</note>
    </ligand>
</feature>
<keyword evidence="3 7" id="KW-0436">Ligase</keyword>
<dbReference type="GO" id="GO:0003952">
    <property type="term" value="F:NAD+ synthase (glutamine-hydrolyzing) activity"/>
    <property type="evidence" value="ECO:0007669"/>
    <property type="project" value="UniProtKB-UniRule"/>
</dbReference>
<dbReference type="PANTHER" id="PTHR23090:SF9">
    <property type="entry name" value="GLUTAMINE-DEPENDENT NAD(+) SYNTHETASE"/>
    <property type="match status" value="1"/>
</dbReference>
<keyword evidence="11" id="KW-0315">Glutamine amidotransferase</keyword>
<dbReference type="Proteomes" id="UP000326091">
    <property type="component" value="Chromosome"/>
</dbReference>
<comment type="similarity">
    <text evidence="9">Belongs to the NAD synthetase family.</text>
</comment>
<dbReference type="HAMAP" id="MF_02090">
    <property type="entry name" value="NadE_glutamine_dep"/>
    <property type="match status" value="1"/>
</dbReference>
<dbReference type="NCBIfam" id="TIGR00552">
    <property type="entry name" value="nadE"/>
    <property type="match status" value="1"/>
</dbReference>
<dbReference type="Gene3D" id="3.60.110.10">
    <property type="entry name" value="Carbon-nitrogen hydrolase"/>
    <property type="match status" value="1"/>
</dbReference>
<dbReference type="Proteomes" id="UP000095333">
    <property type="component" value="Unassembled WGS sequence"/>
</dbReference>
<feature type="binding site" evidence="7">
    <location>
        <position position="482"/>
    </location>
    <ligand>
        <name>deamido-NAD(+)</name>
        <dbReference type="ChEBI" id="CHEBI:58437"/>
        <note>ligand shared between two neighboring subunits</note>
    </ligand>
</feature>
<dbReference type="FunFam" id="3.40.50.620:FF:000155">
    <property type="entry name" value="Glutamine-dependent NAD(+) synthetase"/>
    <property type="match status" value="1"/>
</dbReference>
<evidence type="ECO:0000256" key="5">
    <source>
        <dbReference type="ARBA" id="ARBA00022840"/>
    </source>
</evidence>
<gene>
    <name evidence="7 12" type="primary">nadE</name>
    <name evidence="11" type="ORF">BvMPK_1994</name>
    <name evidence="14" type="ORF">EH214_01786</name>
    <name evidence="12" type="ORF">ERS852457_01818</name>
    <name evidence="13" type="ORF">VIC01_03218</name>
</gene>
<dbReference type="InterPro" id="IPR014445">
    <property type="entry name" value="Gln-dep_NAD_synthase"/>
</dbReference>
<feature type="binding site" evidence="7">
    <location>
        <begin position="367"/>
        <end position="374"/>
    </location>
    <ligand>
        <name>ATP</name>
        <dbReference type="ChEBI" id="CHEBI:30616"/>
    </ligand>
</feature>
<dbReference type="GO" id="GO:0005737">
    <property type="term" value="C:cytoplasm"/>
    <property type="evidence" value="ECO:0007669"/>
    <property type="project" value="InterPro"/>
</dbReference>
<sequence>MINFAGIYNNRYNMKYGFVRVAAAIPIVKVADCKFNAQQIETQIAIADGKGVQIIIFPELSITGYTCADLFGQSLLLEEAEMALMQIMNNTRQMDIISIIGMPVVMNSTLLNSAVVFQKGKILGIVPKTYLPNYKEFYEQRWFTSALNHPDANVRLCGQNVPVSANLLFDTPETCFGIEICEDMWAPIPPSSALALKGAEIIFNMSADNEGISKHNYVRSLVSQQSARCLAGYVFSSSGFGESTTDVVFAGNGLIYENGTLLAESERFSFKEQLVISEIDVERLRGERLTNTTFAANIGNCPGRPAIHISTEFVNTRDLSLTRSIEAHPFVPQGKELDERCEEIFAIQIAGLAKRLVHTHCKTVVVGISGGLDSTLALLVCAKTFDKLDLPRKGIIGITMPGFGTTDRTYNNALHLMASLGVTIKEISIKESCIQHFNDINHDMTVHDVTYENSQARERTQILMDVANQLGGLVIGTGDLSELALGWATYNGDHMSMYGVNGSIPKTLVKYLVNWVALNGMDNESRITLLDIVDTPISPELIPADENGNIKQKTEDLVGPYELHDFFLYQFLRFGFRPAKIFFLASIAFRDTYDEETIKKWLTIFCRRFFQQQFKRSCLPDGPKVGSVSLSPRGDWRMPSDASAASWLKECEEL</sequence>
<name>A0A0P0M2V7_PHOVU</name>
<evidence type="ECO:0000259" key="10">
    <source>
        <dbReference type="PROSITE" id="PS50263"/>
    </source>
</evidence>
<feature type="active site" description="Proton acceptor; for glutaminase activity" evidence="7">
    <location>
        <position position="59"/>
    </location>
</feature>
<dbReference type="Pfam" id="PF00795">
    <property type="entry name" value="CN_hydrolase"/>
    <property type="match status" value="1"/>
</dbReference>
<dbReference type="CDD" id="cd00553">
    <property type="entry name" value="NAD_synthase"/>
    <property type="match status" value="1"/>
</dbReference>
<dbReference type="EMBL" id="CP013020">
    <property type="protein sequence ID" value="ALK84596.1"/>
    <property type="molecule type" value="Genomic_DNA"/>
</dbReference>
<keyword evidence="5 7" id="KW-0067">ATP-binding</keyword>
<evidence type="ECO:0000256" key="7">
    <source>
        <dbReference type="HAMAP-Rule" id="MF_02090"/>
    </source>
</evidence>
<dbReference type="GO" id="GO:0008795">
    <property type="term" value="F:NAD+ synthase activity"/>
    <property type="evidence" value="ECO:0007669"/>
    <property type="project" value="UniProtKB-UniRule"/>
</dbReference>
<dbReference type="Gene3D" id="1.10.10.1140">
    <property type="entry name" value="Glutamine-dependent NAD+ synthetase, C-terminal domain"/>
    <property type="match status" value="1"/>
</dbReference>
<dbReference type="Gene3D" id="3.40.50.620">
    <property type="entry name" value="HUPs"/>
    <property type="match status" value="1"/>
</dbReference>
<dbReference type="Pfam" id="PF02540">
    <property type="entry name" value="NAD_synthase"/>
    <property type="match status" value="1"/>
</dbReference>
<dbReference type="GO" id="GO:0009435">
    <property type="term" value="P:NAD+ biosynthetic process"/>
    <property type="evidence" value="ECO:0007669"/>
    <property type="project" value="UniProtKB-UniRule"/>
</dbReference>
<comment type="similarity">
    <text evidence="2 7 8">In the C-terminal section; belongs to the NAD synthetase family.</text>
</comment>
<keyword evidence="4 7" id="KW-0547">Nucleotide-binding</keyword>
<feature type="binding site" evidence="7">
    <location>
        <position position="214"/>
    </location>
    <ligand>
        <name>L-glutamine</name>
        <dbReference type="ChEBI" id="CHEBI:58359"/>
    </ligand>
</feature>
<evidence type="ECO:0000313" key="17">
    <source>
        <dbReference type="Proteomes" id="UP000326091"/>
    </source>
</evidence>
<dbReference type="PROSITE" id="PS50263">
    <property type="entry name" value="CN_HYDROLASE"/>
    <property type="match status" value="1"/>
</dbReference>
<feature type="domain" description="CN hydrolase" evidence="10">
    <location>
        <begin position="19"/>
        <end position="281"/>
    </location>
</feature>
<dbReference type="EMBL" id="CYZI01000008">
    <property type="protein sequence ID" value="CUO34952.1"/>
    <property type="molecule type" value="Genomic_DNA"/>
</dbReference>
<organism evidence="11 15">
    <name type="scientific">Phocaeicola vulgatus</name>
    <name type="common">Bacteroides vulgatus</name>
    <dbReference type="NCBI Taxonomy" id="821"/>
    <lineage>
        <taxon>Bacteria</taxon>
        <taxon>Pseudomonadati</taxon>
        <taxon>Bacteroidota</taxon>
        <taxon>Bacteroidia</taxon>
        <taxon>Bacteroidales</taxon>
        <taxon>Bacteroidaceae</taxon>
        <taxon>Phocaeicola</taxon>
    </lineage>
</organism>
<evidence type="ECO:0000256" key="9">
    <source>
        <dbReference type="RuleBase" id="RU003811"/>
    </source>
</evidence>
<feature type="binding site" evidence="7">
    <location>
        <begin position="487"/>
        <end position="490"/>
    </location>
    <ligand>
        <name>deamido-NAD(+)</name>
        <dbReference type="ChEBI" id="CHEBI:58437"/>
        <note>ligand shared between two neighboring subunits</note>
    </ligand>
</feature>
<dbReference type="FunFam" id="1.10.10.1140:FF:000001">
    <property type="entry name" value="Glutamine-dependent NAD(+) synthetase"/>
    <property type="match status" value="1"/>
</dbReference>
<dbReference type="InterPro" id="IPR022310">
    <property type="entry name" value="NAD/GMP_synthase"/>
</dbReference>
<evidence type="ECO:0000256" key="3">
    <source>
        <dbReference type="ARBA" id="ARBA00022598"/>
    </source>
</evidence>
<comment type="function">
    <text evidence="7">Catalyzes the ATP-dependent amidation of deamido-NAD to form NAD. Uses L-glutamine as a nitrogen source.</text>
</comment>
<dbReference type="InterPro" id="IPR003010">
    <property type="entry name" value="C-N_Hydrolase"/>
</dbReference>
<evidence type="ECO:0000313" key="12">
    <source>
        <dbReference type="EMBL" id="CUO34952.1"/>
    </source>
</evidence>
<protein>
    <recommendedName>
        <fullName evidence="7 8">Glutamine-dependent NAD(+) synthetase</fullName>
        <ecNumber evidence="7 8">6.3.5.1</ecNumber>
    </recommendedName>
    <alternativeName>
        <fullName evidence="7 8">NAD(+) synthase [glutamine-hydrolyzing]</fullName>
    </alternativeName>
</protein>
<feature type="binding site" evidence="7">
    <location>
        <position position="134"/>
    </location>
    <ligand>
        <name>L-glutamine</name>
        <dbReference type="ChEBI" id="CHEBI:58359"/>
    </ligand>
</feature>
<evidence type="ECO:0000313" key="14">
    <source>
        <dbReference type="EMBL" id="TSE48979.1"/>
    </source>
</evidence>
<evidence type="ECO:0000256" key="8">
    <source>
        <dbReference type="PIRNR" id="PIRNR006630"/>
    </source>
</evidence>
<dbReference type="PANTHER" id="PTHR23090">
    <property type="entry name" value="NH 3 /GLUTAMINE-DEPENDENT NAD + SYNTHETASE"/>
    <property type="match status" value="1"/>
</dbReference>
<feature type="binding site" evidence="7">
    <location>
        <position position="477"/>
    </location>
    <ligand>
        <name>ATP</name>
        <dbReference type="ChEBI" id="CHEBI:30616"/>
    </ligand>
</feature>
<reference evidence="11 15" key="3">
    <citation type="journal article" date="2016" name="Genome Biol. Evol.">
        <title>Extensive mobilome-driven genome diversification in mouse gut-associated Bacteroides vulgatus mpk.</title>
        <authorList>
            <person name="Lange A."/>
            <person name="Beier S."/>
            <person name="Steimle A."/>
            <person name="Autenrieth I.B."/>
            <person name="Huson D.H."/>
            <person name="Frick J.S."/>
        </authorList>
    </citation>
    <scope>NUCLEOTIDE SEQUENCE [LARGE SCALE GENOMIC DNA]</scope>
    <source>
        <strain evidence="15">mpk</strain>
        <strain evidence="11">Mpk</strain>
    </source>
</reference>
<evidence type="ECO:0000256" key="4">
    <source>
        <dbReference type="ARBA" id="ARBA00022741"/>
    </source>
</evidence>
<dbReference type="GO" id="GO:0005524">
    <property type="term" value="F:ATP binding"/>
    <property type="evidence" value="ECO:0007669"/>
    <property type="project" value="UniProtKB-UniRule"/>
</dbReference>
<dbReference type="CDD" id="cd07570">
    <property type="entry name" value="GAT_Gln-NAD-synth"/>
    <property type="match status" value="1"/>
</dbReference>
<comment type="caution">
    <text evidence="7">Lacks conserved residue(s) required for the propagation of feature annotation.</text>
</comment>
<keyword evidence="6 7" id="KW-0520">NAD</keyword>
<dbReference type="UniPathway" id="UPA00253">
    <property type="reaction ID" value="UER00334"/>
</dbReference>
<dbReference type="GO" id="GO:0004359">
    <property type="term" value="F:glutaminase activity"/>
    <property type="evidence" value="ECO:0007669"/>
    <property type="project" value="InterPro"/>
</dbReference>
<dbReference type="PATRIC" id="fig|821.40.peg.2392"/>
<dbReference type="NCBIfam" id="NF002730">
    <property type="entry name" value="PRK02628.1"/>
    <property type="match status" value="1"/>
</dbReference>
<dbReference type="Proteomes" id="UP000061587">
    <property type="component" value="Chromosome"/>
</dbReference>
<dbReference type="SUPFAM" id="SSF56317">
    <property type="entry name" value="Carbon-nitrogen hydrolase"/>
    <property type="match status" value="1"/>
</dbReference>
<evidence type="ECO:0000313" key="18">
    <source>
        <dbReference type="Proteomes" id="UP000408523"/>
    </source>
</evidence>
<dbReference type="PIRSF" id="PIRSF006630">
    <property type="entry name" value="NADS_GAT"/>
    <property type="match status" value="1"/>
</dbReference>
<evidence type="ECO:0000313" key="15">
    <source>
        <dbReference type="Proteomes" id="UP000061587"/>
    </source>
</evidence>
<comment type="pathway">
    <text evidence="1 7 8">Cofactor biosynthesis; NAD(+) biosynthesis; NAD(+) from deamido-NAD(+) (L-Gln route): step 1/1.</text>
</comment>
<accession>A0A0P0M2V7</accession>